<dbReference type="EMBL" id="FUYE01000014">
    <property type="protein sequence ID" value="SKB03109.1"/>
    <property type="molecule type" value="Genomic_DNA"/>
</dbReference>
<dbReference type="Pfam" id="PF14300">
    <property type="entry name" value="DMP19"/>
    <property type="match status" value="1"/>
</dbReference>
<keyword evidence="3" id="KW-1185">Reference proteome</keyword>
<dbReference type="Gene3D" id="1.20.1420.60">
    <property type="match status" value="1"/>
</dbReference>
<dbReference type="InterPro" id="IPR025402">
    <property type="entry name" value="DMP19_C"/>
</dbReference>
<protein>
    <recommendedName>
        <fullName evidence="1">DNA mimic protein DMP19 C-terminal domain-containing protein</fullName>
    </recommendedName>
</protein>
<evidence type="ECO:0000313" key="2">
    <source>
        <dbReference type="EMBL" id="SKB03109.1"/>
    </source>
</evidence>
<organism evidence="2 3">
    <name type="scientific">Prosthecobacter debontii</name>
    <dbReference type="NCBI Taxonomy" id="48467"/>
    <lineage>
        <taxon>Bacteria</taxon>
        <taxon>Pseudomonadati</taxon>
        <taxon>Verrucomicrobiota</taxon>
        <taxon>Verrucomicrobiia</taxon>
        <taxon>Verrucomicrobiales</taxon>
        <taxon>Verrucomicrobiaceae</taxon>
        <taxon>Prosthecobacter</taxon>
    </lineage>
</organism>
<name>A0A1T4YMT0_9BACT</name>
<dbReference type="OrthoDB" id="6334863at2"/>
<sequence>MIPILSIQGLDLEDPYFIFKLADRIAESVNVDDTPESAERLQALPQPWRYIAPLVAYYNEVNNGGHHQYFWNTQGVYRDLVAEGLKYYRAEAFERNYDEALRLYRPDLYDIAQGASYEAYDQASRADRFDQQDRCFYATRPKLTEVLSKEVREGKDGYQ</sequence>
<feature type="domain" description="DNA mimic protein DMP19 C-terminal" evidence="1">
    <location>
        <begin position="43"/>
        <end position="145"/>
    </location>
</feature>
<dbReference type="Proteomes" id="UP000190774">
    <property type="component" value="Unassembled WGS sequence"/>
</dbReference>
<dbReference type="STRING" id="48467.SAMN02745166_03768"/>
<proteinExistence type="predicted"/>
<reference evidence="3" key="1">
    <citation type="submission" date="2017-02" db="EMBL/GenBank/DDBJ databases">
        <authorList>
            <person name="Varghese N."/>
            <person name="Submissions S."/>
        </authorList>
    </citation>
    <scope>NUCLEOTIDE SEQUENCE [LARGE SCALE GENOMIC DNA]</scope>
    <source>
        <strain evidence="3">ATCC 700200</strain>
    </source>
</reference>
<accession>A0A1T4YMT0</accession>
<dbReference type="RefSeq" id="WP_078814927.1">
    <property type="nucleotide sequence ID" value="NZ_FUYE01000014.1"/>
</dbReference>
<gene>
    <name evidence="2" type="ORF">SAMN02745166_03768</name>
</gene>
<evidence type="ECO:0000259" key="1">
    <source>
        <dbReference type="Pfam" id="PF14300"/>
    </source>
</evidence>
<evidence type="ECO:0000313" key="3">
    <source>
        <dbReference type="Proteomes" id="UP000190774"/>
    </source>
</evidence>
<dbReference type="AlphaFoldDB" id="A0A1T4YMT0"/>